<dbReference type="AlphaFoldDB" id="A0A8D9HVA1"/>
<keyword evidence="8" id="KW-0479">Metal-binding</keyword>
<comment type="function">
    <text evidence="2">Catalytic subunit of the ferredoxin-thioredoxin reductase (FTR), which catalyzes the two-electron reduction of thioredoxins by the electrons provided by reduced ferredoxin.</text>
</comment>
<feature type="domain" description="HSF-type DNA-binding" evidence="19">
    <location>
        <begin position="1"/>
        <end position="143"/>
    </location>
</feature>
<comment type="catalytic activity">
    <reaction evidence="17">
        <text>[thioredoxin]-disulfide + 2 reduced [2Fe-2S]-[ferredoxin] + 2 H(+) = [thioredoxin]-dithiol + 2 oxidized [2Fe-2S]-[ferredoxin]</text>
        <dbReference type="Rhea" id="RHEA:42336"/>
        <dbReference type="Rhea" id="RHEA-COMP:10000"/>
        <dbReference type="Rhea" id="RHEA-COMP:10001"/>
        <dbReference type="Rhea" id="RHEA-COMP:10698"/>
        <dbReference type="Rhea" id="RHEA-COMP:10700"/>
        <dbReference type="ChEBI" id="CHEBI:15378"/>
        <dbReference type="ChEBI" id="CHEBI:29950"/>
        <dbReference type="ChEBI" id="CHEBI:33737"/>
        <dbReference type="ChEBI" id="CHEBI:33738"/>
        <dbReference type="ChEBI" id="CHEBI:50058"/>
        <dbReference type="EC" id="1.8.7.2"/>
    </reaction>
</comment>
<comment type="similarity">
    <text evidence="4">Belongs to the ferredoxin thioredoxin reductase beta subunit family.</text>
</comment>
<dbReference type="GO" id="GO:0046872">
    <property type="term" value="F:metal ion binding"/>
    <property type="evidence" value="ECO:0007669"/>
    <property type="project" value="UniProtKB-KW"/>
</dbReference>
<keyword evidence="10" id="KW-0408">Iron</keyword>
<dbReference type="Proteomes" id="UP000694005">
    <property type="component" value="Chromosome A04"/>
</dbReference>
<keyword evidence="11" id="KW-0411">Iron-sulfur</keyword>
<keyword evidence="12" id="KW-0238">DNA-binding</keyword>
<dbReference type="Gene3D" id="1.10.10.10">
    <property type="entry name" value="Winged helix-like DNA-binding domain superfamily/Winged helix DNA-binding domain"/>
    <property type="match status" value="1"/>
</dbReference>
<dbReference type="GO" id="GO:0016730">
    <property type="term" value="F:oxidoreductase activity, acting on iron-sulfur proteins as donors"/>
    <property type="evidence" value="ECO:0007669"/>
    <property type="project" value="InterPro"/>
</dbReference>
<dbReference type="Pfam" id="PF00447">
    <property type="entry name" value="HSF_DNA-bind"/>
    <property type="match status" value="1"/>
</dbReference>
<dbReference type="SMART" id="SM00415">
    <property type="entry name" value="HSF"/>
    <property type="match status" value="1"/>
</dbReference>
<dbReference type="EMBL" id="LS974620">
    <property type="protein sequence ID" value="CAG7906523.1"/>
    <property type="molecule type" value="Genomic_DNA"/>
</dbReference>
<dbReference type="InterPro" id="IPR000232">
    <property type="entry name" value="HSF_DNA-bd"/>
</dbReference>
<dbReference type="GO" id="GO:0103012">
    <property type="term" value="F:ferredoxin-thioredoxin reductase activity"/>
    <property type="evidence" value="ECO:0007669"/>
    <property type="project" value="UniProtKB-EC"/>
</dbReference>
<evidence type="ECO:0000256" key="5">
    <source>
        <dbReference type="ARBA" id="ARBA00012358"/>
    </source>
</evidence>
<evidence type="ECO:0000256" key="15">
    <source>
        <dbReference type="ARBA" id="ARBA00026011"/>
    </source>
</evidence>
<evidence type="ECO:0000256" key="11">
    <source>
        <dbReference type="ARBA" id="ARBA00023014"/>
    </source>
</evidence>
<organism evidence="20 21">
    <name type="scientific">Brassica campestris</name>
    <name type="common">Field mustard</name>
    <dbReference type="NCBI Taxonomy" id="3711"/>
    <lineage>
        <taxon>Eukaryota</taxon>
        <taxon>Viridiplantae</taxon>
        <taxon>Streptophyta</taxon>
        <taxon>Embryophyta</taxon>
        <taxon>Tracheophyta</taxon>
        <taxon>Spermatophyta</taxon>
        <taxon>Magnoliopsida</taxon>
        <taxon>eudicotyledons</taxon>
        <taxon>Gunneridae</taxon>
        <taxon>Pentapetalae</taxon>
        <taxon>rosids</taxon>
        <taxon>malvids</taxon>
        <taxon>Brassicales</taxon>
        <taxon>Brassicaceae</taxon>
        <taxon>Brassiceae</taxon>
        <taxon>Brassica</taxon>
    </lineage>
</organism>
<evidence type="ECO:0000313" key="21">
    <source>
        <dbReference type="Proteomes" id="UP000694005"/>
    </source>
</evidence>
<dbReference type="PRINTS" id="PR00056">
    <property type="entry name" value="HSFDOMAIN"/>
</dbReference>
<dbReference type="GO" id="GO:0051539">
    <property type="term" value="F:4 iron, 4 sulfur cluster binding"/>
    <property type="evidence" value="ECO:0007669"/>
    <property type="project" value="UniProtKB-KW"/>
</dbReference>
<reference evidence="20 21" key="1">
    <citation type="submission" date="2021-07" db="EMBL/GenBank/DDBJ databases">
        <authorList>
            <consortium name="Genoscope - CEA"/>
            <person name="William W."/>
        </authorList>
    </citation>
    <scope>NUCLEOTIDE SEQUENCE [LARGE SCALE GENOMIC DNA]</scope>
</reference>
<evidence type="ECO:0000256" key="13">
    <source>
        <dbReference type="ARBA" id="ARBA00023157"/>
    </source>
</evidence>
<protein>
    <recommendedName>
        <fullName evidence="6">Ferredoxin-thioredoxin reductase catalytic chain, chloroplastic</fullName>
        <ecNumber evidence="5">1.8.7.2</ecNumber>
    </recommendedName>
    <alternativeName>
        <fullName evidence="16">Ferredoxin-thioredoxin reductase subunit B</fullName>
    </alternativeName>
</protein>
<evidence type="ECO:0000256" key="17">
    <source>
        <dbReference type="ARBA" id="ARBA00048150"/>
    </source>
</evidence>
<keyword evidence="7" id="KW-0004">4Fe-4S</keyword>
<dbReference type="InterPro" id="IPR036388">
    <property type="entry name" value="WH-like_DNA-bd_sf"/>
</dbReference>
<comment type="subunit">
    <text evidence="15">Heterodimer of subunit A (variable subunit) and subunit B (catalytic subunit). Heterodimeric FTR forms a complex with ferredoxin and thioredoxin.</text>
</comment>
<dbReference type="InterPro" id="IPR004209">
    <property type="entry name" value="FTR_bsu"/>
</dbReference>
<dbReference type="SUPFAM" id="SSF46785">
    <property type="entry name" value="Winged helix' DNA-binding domain"/>
    <property type="match status" value="1"/>
</dbReference>
<evidence type="ECO:0000313" key="20">
    <source>
        <dbReference type="EMBL" id="CAG7906523.1"/>
    </source>
</evidence>
<gene>
    <name evidence="20" type="ORF">BRAPAZ1V2_A04P14240.2</name>
</gene>
<evidence type="ECO:0000256" key="2">
    <source>
        <dbReference type="ARBA" id="ARBA00003945"/>
    </source>
</evidence>
<dbReference type="GO" id="GO:0003700">
    <property type="term" value="F:DNA-binding transcription factor activity"/>
    <property type="evidence" value="ECO:0007669"/>
    <property type="project" value="InterPro"/>
</dbReference>
<sequence length="189" mass="21552">MISSFYIQLYKIVDDPSSDQIISWSKSSPNIFVVWDLKKLRRDILFKSSGVLGRNLTEFIAKLRSHGFRSVLKGFGELELCPRGLMLKSKPSSVGSKPRKLLLLSKLSISFHNLRVVRESLAKFTYGSDQKHYDDKAAEVGQGFWNCPCVPMRERKECHCMLFLTPDNDFAGKDQTITSDEIKETTAHM</sequence>
<evidence type="ECO:0000256" key="14">
    <source>
        <dbReference type="ARBA" id="ARBA00023242"/>
    </source>
</evidence>
<evidence type="ECO:0000256" key="6">
    <source>
        <dbReference type="ARBA" id="ARBA00018993"/>
    </source>
</evidence>
<dbReference type="EC" id="1.8.7.2" evidence="5"/>
<evidence type="ECO:0000256" key="10">
    <source>
        <dbReference type="ARBA" id="ARBA00023004"/>
    </source>
</evidence>
<evidence type="ECO:0000256" key="16">
    <source>
        <dbReference type="ARBA" id="ARBA00030295"/>
    </source>
</evidence>
<dbReference type="Pfam" id="PF02943">
    <property type="entry name" value="FeThRed_B"/>
    <property type="match status" value="1"/>
</dbReference>
<evidence type="ECO:0000256" key="18">
    <source>
        <dbReference type="RuleBase" id="RU004020"/>
    </source>
</evidence>
<dbReference type="InterPro" id="IPR036644">
    <property type="entry name" value="FTR_bsu_sf"/>
</dbReference>
<dbReference type="SUPFAM" id="SSF57662">
    <property type="entry name" value="Ferredoxin thioredoxin reductase (FTR), catalytic beta chain"/>
    <property type="match status" value="1"/>
</dbReference>
<name>A0A8D9HVA1_BRACM</name>
<keyword evidence="14" id="KW-0539">Nucleus</keyword>
<comment type="cofactor">
    <cofactor evidence="1">
        <name>[4Fe-4S] cluster</name>
        <dbReference type="ChEBI" id="CHEBI:49883"/>
    </cofactor>
</comment>
<evidence type="ECO:0000256" key="8">
    <source>
        <dbReference type="ARBA" id="ARBA00022723"/>
    </source>
</evidence>
<dbReference type="InterPro" id="IPR036390">
    <property type="entry name" value="WH_DNA-bd_sf"/>
</dbReference>
<evidence type="ECO:0000256" key="9">
    <source>
        <dbReference type="ARBA" id="ARBA00023002"/>
    </source>
</evidence>
<accession>A0A8D9HVA1</accession>
<keyword evidence="9" id="KW-0560">Oxidoreductase</keyword>
<keyword evidence="13" id="KW-1015">Disulfide bond</keyword>
<comment type="subcellular location">
    <subcellularLocation>
        <location evidence="3">Nucleus</location>
    </subcellularLocation>
</comment>
<dbReference type="GO" id="GO:0005634">
    <property type="term" value="C:nucleus"/>
    <property type="evidence" value="ECO:0007669"/>
    <property type="project" value="UniProtKB-SubCell"/>
</dbReference>
<evidence type="ECO:0000256" key="1">
    <source>
        <dbReference type="ARBA" id="ARBA00001966"/>
    </source>
</evidence>
<dbReference type="GO" id="GO:0043565">
    <property type="term" value="F:sequence-specific DNA binding"/>
    <property type="evidence" value="ECO:0007669"/>
    <property type="project" value="InterPro"/>
</dbReference>
<proteinExistence type="inferred from homology"/>
<evidence type="ECO:0000256" key="7">
    <source>
        <dbReference type="ARBA" id="ARBA00022485"/>
    </source>
</evidence>
<evidence type="ECO:0000259" key="19">
    <source>
        <dbReference type="SMART" id="SM00415"/>
    </source>
</evidence>
<dbReference type="PANTHER" id="PTHR35113:SF1">
    <property type="entry name" value="FERREDOXIN-THIOREDOXIN REDUCTASE CATALYTIC CHAIN, CHLOROPLASTIC"/>
    <property type="match status" value="1"/>
</dbReference>
<comment type="similarity">
    <text evidence="18">Belongs to the HSF family.</text>
</comment>
<dbReference type="Gramene" id="A04p14240.2_BraZ1">
    <property type="protein sequence ID" value="A04p14240.2_BraZ1.CDS"/>
    <property type="gene ID" value="A04g14240.2_BraZ1"/>
</dbReference>
<dbReference type="PANTHER" id="PTHR35113">
    <property type="entry name" value="FERREDOXIN-THIOREDOXIN REDUCTASE CATALYTIC CHAIN, CHLOROPLASTIC"/>
    <property type="match status" value="1"/>
</dbReference>
<evidence type="ECO:0000256" key="4">
    <source>
        <dbReference type="ARBA" id="ARBA00007941"/>
    </source>
</evidence>
<evidence type="ECO:0000256" key="3">
    <source>
        <dbReference type="ARBA" id="ARBA00004123"/>
    </source>
</evidence>
<evidence type="ECO:0000256" key="12">
    <source>
        <dbReference type="ARBA" id="ARBA00023125"/>
    </source>
</evidence>
<dbReference type="Gene3D" id="3.90.460.10">
    <property type="entry name" value="Ferredoxin thioredoxin reductase catalytic beta subunit"/>
    <property type="match status" value="1"/>
</dbReference>